<evidence type="ECO:0000259" key="6">
    <source>
        <dbReference type="Pfam" id="PF25013"/>
    </source>
</evidence>
<dbReference type="HOGENOM" id="CLU_011533_1_0_1"/>
<dbReference type="InterPro" id="IPR055142">
    <property type="entry name" value="ZER1-like_C"/>
</dbReference>
<organism evidence="7 8">
    <name type="scientific">Strigamia maritima</name>
    <name type="common">European centipede</name>
    <name type="synonym">Geophilus maritimus</name>
    <dbReference type="NCBI Taxonomy" id="126957"/>
    <lineage>
        <taxon>Eukaryota</taxon>
        <taxon>Metazoa</taxon>
        <taxon>Ecdysozoa</taxon>
        <taxon>Arthropoda</taxon>
        <taxon>Myriapoda</taxon>
        <taxon>Chilopoda</taxon>
        <taxon>Pleurostigmophora</taxon>
        <taxon>Geophilomorpha</taxon>
        <taxon>Linotaeniidae</taxon>
        <taxon>Strigamia</taxon>
    </lineage>
</organism>
<dbReference type="InterPro" id="IPR016024">
    <property type="entry name" value="ARM-type_fold"/>
</dbReference>
<feature type="domain" description="Protein zer-1 homolog-like C-terminal" evidence="5">
    <location>
        <begin position="403"/>
        <end position="755"/>
    </location>
</feature>
<dbReference type="AlphaFoldDB" id="T1J5A3"/>
<name>T1J5A3_STRMM</name>
<dbReference type="STRING" id="126957.T1J5A3"/>
<evidence type="ECO:0000256" key="1">
    <source>
        <dbReference type="ARBA" id="ARBA00009420"/>
    </source>
</evidence>
<keyword evidence="3" id="KW-0677">Repeat</keyword>
<dbReference type="Gene3D" id="1.25.10.10">
    <property type="entry name" value="Leucine-rich Repeat Variant"/>
    <property type="match status" value="1"/>
</dbReference>
<dbReference type="PANTHER" id="PTHR12904">
    <property type="match status" value="1"/>
</dbReference>
<keyword evidence="4" id="KW-0833">Ubl conjugation pathway</keyword>
<dbReference type="Gene3D" id="3.80.10.10">
    <property type="entry name" value="Ribonuclease Inhibitor"/>
    <property type="match status" value="2"/>
</dbReference>
<evidence type="ECO:0000259" key="5">
    <source>
        <dbReference type="Pfam" id="PF22964"/>
    </source>
</evidence>
<dbReference type="Pfam" id="PF25013">
    <property type="entry name" value="LRR_Zer-1"/>
    <property type="match status" value="1"/>
</dbReference>
<dbReference type="EMBL" id="JH431855">
    <property type="status" value="NOT_ANNOTATED_CDS"/>
    <property type="molecule type" value="Genomic_DNA"/>
</dbReference>
<evidence type="ECO:0000256" key="2">
    <source>
        <dbReference type="ARBA" id="ARBA00022614"/>
    </source>
</evidence>
<keyword evidence="8" id="KW-1185">Reference proteome</keyword>
<evidence type="ECO:0000313" key="8">
    <source>
        <dbReference type="Proteomes" id="UP000014500"/>
    </source>
</evidence>
<reference evidence="8" key="1">
    <citation type="submission" date="2011-05" db="EMBL/GenBank/DDBJ databases">
        <authorList>
            <person name="Richards S.R."/>
            <person name="Qu J."/>
            <person name="Jiang H."/>
            <person name="Jhangiani S.N."/>
            <person name="Agravi P."/>
            <person name="Goodspeed R."/>
            <person name="Gross S."/>
            <person name="Mandapat C."/>
            <person name="Jackson L."/>
            <person name="Mathew T."/>
            <person name="Pu L."/>
            <person name="Thornton R."/>
            <person name="Saada N."/>
            <person name="Wilczek-Boney K.B."/>
            <person name="Lee S."/>
            <person name="Kovar C."/>
            <person name="Wu Y."/>
            <person name="Scherer S.E."/>
            <person name="Worley K.C."/>
            <person name="Muzny D.M."/>
            <person name="Gibbs R."/>
        </authorList>
    </citation>
    <scope>NUCLEOTIDE SEQUENCE</scope>
    <source>
        <strain evidence="8">Brora</strain>
    </source>
</reference>
<dbReference type="FunFam" id="1.25.10.10:FF:000086">
    <property type="entry name" value="protein zyg-11 homolog B isoform X2"/>
    <property type="match status" value="1"/>
</dbReference>
<dbReference type="InterPro" id="IPR056845">
    <property type="entry name" value="LRR_Zer-1"/>
</dbReference>
<dbReference type="SUPFAM" id="SSF52047">
    <property type="entry name" value="RNI-like"/>
    <property type="match status" value="1"/>
</dbReference>
<dbReference type="PANTHER" id="PTHR12904:SF22">
    <property type="entry name" value="ZYG-11 FAMILY MEMBER B, CELL CYCLE REGULATOR"/>
    <property type="match status" value="1"/>
</dbReference>
<comment type="similarity">
    <text evidence="1">Belongs to the zyg-11 family.</text>
</comment>
<evidence type="ECO:0000256" key="4">
    <source>
        <dbReference type="ARBA" id="ARBA00022786"/>
    </source>
</evidence>
<dbReference type="OMA" id="AYRSFHP"/>
<dbReference type="InterPro" id="IPR011989">
    <property type="entry name" value="ARM-like"/>
</dbReference>
<protein>
    <submittedName>
        <fullName evidence="7">Uncharacterized protein</fullName>
    </submittedName>
</protein>
<accession>T1J5A3</accession>
<proteinExistence type="inferred from homology"/>
<evidence type="ECO:0000313" key="7">
    <source>
        <dbReference type="EnsemblMetazoa" id="SMAR008801-PA"/>
    </source>
</evidence>
<dbReference type="Pfam" id="PF22964">
    <property type="entry name" value="ZER1-like_2nd"/>
    <property type="match status" value="1"/>
</dbReference>
<sequence>MVTASLRVQEQGVDNQYGCHDKTKFGIMYDTPVSLQDSCIDFICDNIFAICDTQVSEDQVPRLLLKDEETYLHSDIAEQLLFTLSERGKIDDTTLTFFDSRVTRLRNVRLRNASRLTQKGLRTLRPHHITHLEASGLTLVTVNDLIGCLGEWTLQNLRTLNVANSTFINNVKYCVVVSLSKLRNLHTLNVSNTEFNRHGLEIVAEDLVMLEHLDISGTRVSDIAPLRKCRNRLKSLNMYNIFSSSRDEVISIICELHQLRHLDISDDRDEHPFERLSQFRCRISELLQRHTCLPHLKSLDISGKEGIELVDLRKFLSGHPKMYFLGLVQTNVCCDSMFTDSLHVLYNKNLTVTGSGNENQILEALRRYPYRVLYTLKSLYYLFPLTQTYAELRLDVLKMILPGMKAHPKQLGIQMGATACLYNLCKGEYGQKIHPHLLKVIVELTLTAMESFPTHAQLQKNTLLTLCSDRILQEVTFDKFRCARLVMDCLCMFDDSSMNRMCVAICSILAAKISTSETSSLGAKPCYMKKLLSIVRSKMDEGVVDITMKFTLSALWNLTDESPQTCGVFLNEGGLELFLDVIETFQTKSAVETKVLGLMNNIAEVKELRPALMMENFIVGLRSLLKSSHIDVSYFAAGIIAHLASDGACNWTVTTISRDDVLRDLAEAVLNWVTPEGEMVAYRSFSPFFPLLTCYETKEVQLWAVWAVHHVCTKNTKRYCPMLLEEGGVKLLVELLSSLQISNEVKEICLKIMDVLRREGNVFNYQIPPMEECVTMC</sequence>
<dbReference type="eggNOG" id="KOG3665">
    <property type="taxonomic scope" value="Eukaryota"/>
</dbReference>
<evidence type="ECO:0000256" key="3">
    <source>
        <dbReference type="ARBA" id="ARBA00022737"/>
    </source>
</evidence>
<dbReference type="PhylomeDB" id="T1J5A3"/>
<feature type="domain" description="Zer-1-like leucine-rich repeats region" evidence="6">
    <location>
        <begin position="204"/>
        <end position="304"/>
    </location>
</feature>
<dbReference type="InterPro" id="IPR051341">
    <property type="entry name" value="Zyg-11_UBL_adapter"/>
</dbReference>
<dbReference type="SUPFAM" id="SSF48371">
    <property type="entry name" value="ARM repeat"/>
    <property type="match status" value="1"/>
</dbReference>
<dbReference type="GO" id="GO:0031462">
    <property type="term" value="C:Cul2-RING ubiquitin ligase complex"/>
    <property type="evidence" value="ECO:0007669"/>
    <property type="project" value="TreeGrafter"/>
</dbReference>
<reference evidence="7" key="2">
    <citation type="submission" date="2015-02" db="UniProtKB">
        <authorList>
            <consortium name="EnsemblMetazoa"/>
        </authorList>
    </citation>
    <scope>IDENTIFICATION</scope>
</reference>
<keyword evidence="2" id="KW-0433">Leucine-rich repeat</keyword>
<dbReference type="InterPro" id="IPR032675">
    <property type="entry name" value="LRR_dom_sf"/>
</dbReference>
<dbReference type="Proteomes" id="UP000014500">
    <property type="component" value="Unassembled WGS sequence"/>
</dbReference>
<dbReference type="EnsemblMetazoa" id="SMAR008801-RA">
    <property type="protein sequence ID" value="SMAR008801-PA"/>
    <property type="gene ID" value="SMAR008801"/>
</dbReference>